<dbReference type="Gene3D" id="3.50.50.60">
    <property type="entry name" value="FAD/NAD(P)-binding domain"/>
    <property type="match status" value="1"/>
</dbReference>
<organism evidence="6 7">
    <name type="scientific">Dissophora globulifera</name>
    <dbReference type="NCBI Taxonomy" id="979702"/>
    <lineage>
        <taxon>Eukaryota</taxon>
        <taxon>Fungi</taxon>
        <taxon>Fungi incertae sedis</taxon>
        <taxon>Mucoromycota</taxon>
        <taxon>Mortierellomycotina</taxon>
        <taxon>Mortierellomycetes</taxon>
        <taxon>Mortierellales</taxon>
        <taxon>Mortierellaceae</taxon>
        <taxon>Dissophora</taxon>
    </lineage>
</organism>
<accession>A0A9P6R6D4</accession>
<keyword evidence="7" id="KW-1185">Reference proteome</keyword>
<dbReference type="AlphaFoldDB" id="A0A9P6R6D4"/>
<feature type="domain" description="FAD-binding" evidence="5">
    <location>
        <begin position="3"/>
        <end position="184"/>
    </location>
</feature>
<evidence type="ECO:0000256" key="2">
    <source>
        <dbReference type="ARBA" id="ARBA00022630"/>
    </source>
</evidence>
<evidence type="ECO:0000259" key="5">
    <source>
        <dbReference type="Pfam" id="PF01494"/>
    </source>
</evidence>
<evidence type="ECO:0000313" key="6">
    <source>
        <dbReference type="EMBL" id="KAG0311223.1"/>
    </source>
</evidence>
<evidence type="ECO:0000256" key="4">
    <source>
        <dbReference type="ARBA" id="ARBA00023002"/>
    </source>
</evidence>
<dbReference type="PANTHER" id="PTHR47356">
    <property type="entry name" value="FAD-DEPENDENT MONOOXYGENASE ASQG-RELATED"/>
    <property type="match status" value="1"/>
</dbReference>
<dbReference type="Proteomes" id="UP000738325">
    <property type="component" value="Unassembled WGS sequence"/>
</dbReference>
<reference evidence="6" key="1">
    <citation type="journal article" date="2020" name="Fungal Divers.">
        <title>Resolving the Mortierellaceae phylogeny through synthesis of multi-gene phylogenetics and phylogenomics.</title>
        <authorList>
            <person name="Vandepol N."/>
            <person name="Liber J."/>
            <person name="Desiro A."/>
            <person name="Na H."/>
            <person name="Kennedy M."/>
            <person name="Barry K."/>
            <person name="Grigoriev I.V."/>
            <person name="Miller A.N."/>
            <person name="O'Donnell K."/>
            <person name="Stajich J.E."/>
            <person name="Bonito G."/>
        </authorList>
    </citation>
    <scope>NUCLEOTIDE SEQUENCE</scope>
    <source>
        <strain evidence="6">REB-010B</strain>
    </source>
</reference>
<sequence>MDKVIIVGGGLGGLFLALLLERASVDYVILERATEAKMPLVGGGVISITSQIQPLLQQLGLLDTLRKLSKPISRVTLLEVDQQQAGSQPYVVGILDTTYSALRYDYYSLAISRPELYNTFVDHIPASKFLLGKQVQDISQDETKVTCICTDGTRYTGSVLVGSDGAYSNVRLKLYQQLKQQGKLAAADHEPMRYRYKSLIGMTEPLNPERFPFVDEDHSSTRVVVSHGDKPFTFWCVPMTGRRLCWMLDEPLASTMDCPDVEDWSMMTEAVQEQSTKYRALQSPLAGISLGDLFELTPAGTMLSLPREEGLFSTWTHGRIALIGDACHKTFPYAGQPFVQAGLDAASLANALYGHSAWLPLSSSSSSLSKHRDLVARLKGYEAARQGEAEIAVRTSFHIHRLLNWQGKVGTIVRYVILNWIPQFLVQRWFGDRLNRDRARADFLPKFSS</sequence>
<dbReference type="SUPFAM" id="SSF51905">
    <property type="entry name" value="FAD/NAD(P)-binding domain"/>
    <property type="match status" value="1"/>
</dbReference>
<dbReference type="GO" id="GO:0071949">
    <property type="term" value="F:FAD binding"/>
    <property type="evidence" value="ECO:0007669"/>
    <property type="project" value="InterPro"/>
</dbReference>
<evidence type="ECO:0000256" key="3">
    <source>
        <dbReference type="ARBA" id="ARBA00022827"/>
    </source>
</evidence>
<keyword evidence="4" id="KW-0560">Oxidoreductase</keyword>
<comment type="caution">
    <text evidence="6">The sequence shown here is derived from an EMBL/GenBank/DDBJ whole genome shotgun (WGS) entry which is preliminary data.</text>
</comment>
<name>A0A9P6R6D4_9FUNG</name>
<dbReference type="InterPro" id="IPR036188">
    <property type="entry name" value="FAD/NAD-bd_sf"/>
</dbReference>
<dbReference type="OrthoDB" id="655030at2759"/>
<evidence type="ECO:0000256" key="1">
    <source>
        <dbReference type="ARBA" id="ARBA00007992"/>
    </source>
</evidence>
<dbReference type="InterPro" id="IPR002938">
    <property type="entry name" value="FAD-bd"/>
</dbReference>
<dbReference type="InterPro" id="IPR050562">
    <property type="entry name" value="FAD_mOase_fung"/>
</dbReference>
<keyword evidence="2" id="KW-0285">Flavoprotein</keyword>
<keyword evidence="3" id="KW-0274">FAD</keyword>
<protein>
    <recommendedName>
        <fullName evidence="5">FAD-binding domain-containing protein</fullName>
    </recommendedName>
</protein>
<evidence type="ECO:0000313" key="7">
    <source>
        <dbReference type="Proteomes" id="UP000738325"/>
    </source>
</evidence>
<dbReference type="PANTHER" id="PTHR47356:SF2">
    <property type="entry name" value="FAD-BINDING DOMAIN-CONTAINING PROTEIN-RELATED"/>
    <property type="match status" value="1"/>
</dbReference>
<dbReference type="EMBL" id="JAAAIP010000955">
    <property type="protein sequence ID" value="KAG0311223.1"/>
    <property type="molecule type" value="Genomic_DNA"/>
</dbReference>
<dbReference type="Pfam" id="PF01494">
    <property type="entry name" value="FAD_binding_3"/>
    <property type="match status" value="1"/>
</dbReference>
<comment type="similarity">
    <text evidence="1">Belongs to the paxM FAD-dependent monooxygenase family.</text>
</comment>
<proteinExistence type="inferred from homology"/>
<gene>
    <name evidence="6" type="ORF">BGZ99_010315</name>
</gene>
<dbReference type="GO" id="GO:0004497">
    <property type="term" value="F:monooxygenase activity"/>
    <property type="evidence" value="ECO:0007669"/>
    <property type="project" value="InterPro"/>
</dbReference>
<dbReference type="PRINTS" id="PR00420">
    <property type="entry name" value="RNGMNOXGNASE"/>
</dbReference>